<keyword evidence="3" id="KW-0808">Transferase</keyword>
<dbReference type="SUPFAM" id="SSF50486">
    <property type="entry name" value="FMT C-terminal domain-like"/>
    <property type="match status" value="1"/>
</dbReference>
<dbReference type="InterPro" id="IPR041711">
    <property type="entry name" value="Met-tRNA-FMT_N"/>
</dbReference>
<dbReference type="EMBL" id="PDLH01000007">
    <property type="protein sequence ID" value="PHG99454.1"/>
    <property type="molecule type" value="Genomic_DNA"/>
</dbReference>
<dbReference type="InterPro" id="IPR036477">
    <property type="entry name" value="Formyl_transf_N_sf"/>
</dbReference>
<dbReference type="InterPro" id="IPR011034">
    <property type="entry name" value="Formyl_transferase-like_C_sf"/>
</dbReference>
<dbReference type="InterPro" id="IPR005793">
    <property type="entry name" value="Formyl_trans_C"/>
</dbReference>
<reference evidence="7 8" key="1">
    <citation type="submission" date="2017-09" db="EMBL/GenBank/DDBJ databases">
        <title>FDA dAtabase for Regulatory Grade micrObial Sequences (FDA-ARGOS): Supporting development and validation of Infectious Disease Dx tests.</title>
        <authorList>
            <person name="Kerrigan L."/>
            <person name="Long C."/>
            <person name="Tallon L.J."/>
            <person name="Sadzewicz L."/>
            <person name="Ott S."/>
            <person name="Zhao X."/>
            <person name="Nagaraj S."/>
            <person name="Vavikolanu K."/>
            <person name="Aluvathingal J."/>
            <person name="Nadendla S."/>
            <person name="Sichtig H."/>
        </authorList>
    </citation>
    <scope>NUCLEOTIDE SEQUENCE [LARGE SCALE GENOMIC DNA]</scope>
    <source>
        <strain evidence="7 8">FDAARGOS_423</strain>
    </source>
</reference>
<dbReference type="Gene3D" id="3.40.50.12230">
    <property type="match status" value="1"/>
</dbReference>
<gene>
    <name evidence="7" type="ORF">CRX47_06170</name>
</gene>
<dbReference type="PANTHER" id="PTHR11138:SF5">
    <property type="entry name" value="METHIONYL-TRNA FORMYLTRANSFERASE, MITOCHONDRIAL"/>
    <property type="match status" value="1"/>
</dbReference>
<organism evidence="7 8">
    <name type="scientific">Clostridium sporogenes</name>
    <dbReference type="NCBI Taxonomy" id="1509"/>
    <lineage>
        <taxon>Bacteria</taxon>
        <taxon>Bacillati</taxon>
        <taxon>Bacillota</taxon>
        <taxon>Clostridia</taxon>
        <taxon>Eubacteriales</taxon>
        <taxon>Clostridiaceae</taxon>
        <taxon>Clostridium</taxon>
    </lineage>
</organism>
<evidence type="ECO:0000259" key="5">
    <source>
        <dbReference type="Pfam" id="PF00551"/>
    </source>
</evidence>
<feature type="domain" description="Formyl transferase C-terminal" evidence="6">
    <location>
        <begin position="206"/>
        <end position="294"/>
    </location>
</feature>
<keyword evidence="8" id="KW-1185">Reference proteome</keyword>
<evidence type="ECO:0000313" key="7">
    <source>
        <dbReference type="EMBL" id="PHG99454.1"/>
    </source>
</evidence>
<evidence type="ECO:0000256" key="4">
    <source>
        <dbReference type="ARBA" id="ARBA00022917"/>
    </source>
</evidence>
<evidence type="ECO:0000256" key="1">
    <source>
        <dbReference type="ARBA" id="ARBA00010699"/>
    </source>
</evidence>
<protein>
    <recommendedName>
        <fullName evidence="2">methionyl-tRNA formyltransferase</fullName>
        <ecNumber evidence="2">2.1.2.9</ecNumber>
    </recommendedName>
</protein>
<evidence type="ECO:0000256" key="2">
    <source>
        <dbReference type="ARBA" id="ARBA00012261"/>
    </source>
</evidence>
<name>A0ABX4K5A6_CLOSG</name>
<dbReference type="InterPro" id="IPR002376">
    <property type="entry name" value="Formyl_transf_N"/>
</dbReference>
<proteinExistence type="inferred from homology"/>
<sequence>MFKLNIVFFGNHIYGYNSLFEMIKAGVIPKLVVTNIPKKEEKEWYPSVYDLALRHNIKIIRTNKTKKNDELKYIIESLSPDLFVVSSYRNIIDKDLIYIPKFGAINLHMAPLPKYRGAHPENWAIINGEKQIGYTVHYLVEEIDAGDIIAQKSVKILMEDDILSLTFKLAEAGAKLLLEVISNIKKGHIIRKSQIEKEATYYRPRKPSDGLINWYDDEIDIYNLVRSLTRPYPGAFTYLFNRRLTIWRIRIMSLEESSKAKPGEIIRFDSDSGILVKTGGKPILIIDFNWEDQKLPENVKGVKLGE</sequence>
<accession>A0ABX4K5A6</accession>
<dbReference type="Pfam" id="PF00551">
    <property type="entry name" value="Formyl_trans_N"/>
    <property type="match status" value="1"/>
</dbReference>
<dbReference type="CDD" id="cd08646">
    <property type="entry name" value="FMT_core_Met-tRNA-FMT_N"/>
    <property type="match status" value="1"/>
</dbReference>
<dbReference type="Pfam" id="PF02911">
    <property type="entry name" value="Formyl_trans_C"/>
    <property type="match status" value="1"/>
</dbReference>
<evidence type="ECO:0000256" key="3">
    <source>
        <dbReference type="ARBA" id="ARBA00022679"/>
    </source>
</evidence>
<dbReference type="EC" id="2.1.2.9" evidence="2"/>
<evidence type="ECO:0000313" key="8">
    <source>
        <dbReference type="Proteomes" id="UP000223854"/>
    </source>
</evidence>
<dbReference type="SUPFAM" id="SSF53328">
    <property type="entry name" value="Formyltransferase"/>
    <property type="match status" value="1"/>
</dbReference>
<evidence type="ECO:0000259" key="6">
    <source>
        <dbReference type="Pfam" id="PF02911"/>
    </source>
</evidence>
<dbReference type="PANTHER" id="PTHR11138">
    <property type="entry name" value="METHIONYL-TRNA FORMYLTRANSFERASE"/>
    <property type="match status" value="1"/>
</dbReference>
<comment type="caution">
    <text evidence="7">The sequence shown here is derived from an EMBL/GenBank/DDBJ whole genome shotgun (WGS) entry which is preliminary data.</text>
</comment>
<feature type="domain" description="Formyl transferase N-terminal" evidence="5">
    <location>
        <begin position="56"/>
        <end position="181"/>
    </location>
</feature>
<keyword evidence="4" id="KW-0648">Protein biosynthesis</keyword>
<comment type="similarity">
    <text evidence="1">Belongs to the Fmt family.</text>
</comment>
<dbReference type="Proteomes" id="UP000223854">
    <property type="component" value="Unassembled WGS sequence"/>
</dbReference>